<dbReference type="Proteomes" id="UP001597094">
    <property type="component" value="Unassembled WGS sequence"/>
</dbReference>
<evidence type="ECO:0000313" key="3">
    <source>
        <dbReference type="Proteomes" id="UP001597094"/>
    </source>
</evidence>
<dbReference type="RefSeq" id="WP_377527029.1">
    <property type="nucleotide sequence ID" value="NZ_JBHTLD010000082.1"/>
</dbReference>
<dbReference type="InterPro" id="IPR010620">
    <property type="entry name" value="SBBP_repeat"/>
</dbReference>
<organism evidence="2 3">
    <name type="scientific">Pontibacter rugosus</name>
    <dbReference type="NCBI Taxonomy" id="1745966"/>
    <lineage>
        <taxon>Bacteria</taxon>
        <taxon>Pseudomonadati</taxon>
        <taxon>Bacteroidota</taxon>
        <taxon>Cytophagia</taxon>
        <taxon>Cytophagales</taxon>
        <taxon>Hymenobacteraceae</taxon>
        <taxon>Pontibacter</taxon>
    </lineage>
</organism>
<comment type="caution">
    <text evidence="2">The sequence shown here is derived from an EMBL/GenBank/DDBJ whole genome shotgun (WGS) entry which is preliminary data.</text>
</comment>
<dbReference type="SUPFAM" id="SSF101898">
    <property type="entry name" value="NHL repeat"/>
    <property type="match status" value="1"/>
</dbReference>
<gene>
    <name evidence="2" type="ORF">ACFQ2O_10530</name>
</gene>
<protein>
    <submittedName>
        <fullName evidence="2">Gliding motility-associated C-terminal domain-containing protein</fullName>
    </submittedName>
</protein>
<dbReference type="Pfam" id="PF13585">
    <property type="entry name" value="CHU_C"/>
    <property type="match status" value="1"/>
</dbReference>
<proteinExistence type="predicted"/>
<dbReference type="InterPro" id="IPR025667">
    <property type="entry name" value="SprB_repeat"/>
</dbReference>
<evidence type="ECO:0000313" key="2">
    <source>
        <dbReference type="EMBL" id="MFD1186642.1"/>
    </source>
</evidence>
<keyword evidence="3" id="KW-1185">Reference proteome</keyword>
<dbReference type="InterPro" id="IPR013783">
    <property type="entry name" value="Ig-like_fold"/>
</dbReference>
<feature type="chain" id="PRO_5045103978" evidence="1">
    <location>
        <begin position="21"/>
        <end position="5658"/>
    </location>
</feature>
<dbReference type="EMBL" id="JBHTLD010000082">
    <property type="protein sequence ID" value="MFD1186642.1"/>
    <property type="molecule type" value="Genomic_DNA"/>
</dbReference>
<keyword evidence="1" id="KW-0732">Signal</keyword>
<feature type="signal peptide" evidence="1">
    <location>
        <begin position="1"/>
        <end position="20"/>
    </location>
</feature>
<evidence type="ECO:0000256" key="1">
    <source>
        <dbReference type="SAM" id="SignalP"/>
    </source>
</evidence>
<dbReference type="Gene3D" id="2.60.40.10">
    <property type="entry name" value="Immunoglobulins"/>
    <property type="match status" value="1"/>
</dbReference>
<dbReference type="Pfam" id="PF13573">
    <property type="entry name" value="SprB"/>
    <property type="match status" value="35"/>
</dbReference>
<reference evidence="3" key="1">
    <citation type="journal article" date="2019" name="Int. J. Syst. Evol. Microbiol.">
        <title>The Global Catalogue of Microorganisms (GCM) 10K type strain sequencing project: providing services to taxonomists for standard genome sequencing and annotation.</title>
        <authorList>
            <consortium name="The Broad Institute Genomics Platform"/>
            <consortium name="The Broad Institute Genome Sequencing Center for Infectious Disease"/>
            <person name="Wu L."/>
            <person name="Ma J."/>
        </authorList>
    </citation>
    <scope>NUCLEOTIDE SEQUENCE [LARGE SCALE GENOMIC DNA]</scope>
    <source>
        <strain evidence="3">JCM 31319</strain>
    </source>
</reference>
<dbReference type="Gene3D" id="2.60.40.740">
    <property type="match status" value="7"/>
</dbReference>
<dbReference type="NCBIfam" id="TIGR04131">
    <property type="entry name" value="Bac_Flav_CTERM"/>
    <property type="match status" value="1"/>
</dbReference>
<accession>A0ABW3SRV7</accession>
<sequence length="5658" mass="571479">MNKVLPIIALIFIAFFSSLASVGQSIDWVKTAGGTSDDHGEAVQLDAAGNLYVLGHYSNPSAQFGSTTLATAGTGTYLTKYSNTGTFAWAKKISDTNIRTGSGLRTDAVGNSYVVTTLTNSTTLGNNTLTSSGSSDILIAKYDKDGNVSWATRAGGALADIGNSITVDGSGNSYVTGSFQGNAAFGTTTLTSQGSLDAFVAKLNANGTFAWARKAGGSSLDEGTGIAVDGNGNVYLAGNFSGSATIGSTTLTSNGNQDIFLAAYDNSGTLIWSHRAGGSSADKVNALAIDGSSNLYLGGSYAGTAAFGSHSITSAGGQDIFLAKFANTGAAIWAKSAGGSGADELNGLSADTNGNLYLTGSFSNTASIGGINLRTTGGLDIFAAHYLNSGVVQWAIGAGSVPDDRGFGITSDAARNAYVTGYFQGTTTSFGGIPIPNKGGEEIFISKLIPVVETTSVTAGTYCAGQTIAVRYKTNVSLGGTFRAELSDANGSFENPVQIGSTATNTGSITAVIPANTDYGTKYRIRVYAVTASMPGTDNGTDLTINPLPATPTLSSNSPGLGSTLYLTSTEVPGATYSWTGPNGFTSTLQNPSISKITSAAAGTYTLTVALGRCATTASITVAIVNVPTFDVDLTGKPNGEFVSDLINRNGQVCGAPSTDNCVQFNIVLDKLAGGIQFSIIDGPGPSGSMVYQVDCGPAVAVGDSMCVDGTGPHMLSICMPGNAKSRFRIKSIAAYTPVADASVTAGCTATLQAPIAFTPSSVTWRDITGGGKYNSYLSCTTGCATPRITPGENPPPFVDYVVSGNSEASKCATLPYSDTLRVYFYPKPVINIGPNPAIICPGSSGVVLTGNITGGSGKFDYFWTDSNGKVVATMPSYVATAIGTYHLEVRNENYPDCEKFSTSITVVNDLSVNAGPDQQVCSSNDVPLAGMVTGATGGMWSGGTGTFRNGTTSLNTAYKPSAEELQNGFVKLKLTTTGNGSCSPISDEVLISFYTLEVSITGPASICAGSTASLTVNASGGTGALTYQWITGETTATVSGKTAGTYSVTVSDGNSCAVTKAFTITEVAGPNSLTVNTKSTTCGNSNGELSITGTTGGTAPYTYSIDGTTFQAGTKFTALAAGDYTITVKDANGCTFAKAYTITNITGPTAVAATSLPASCKNNDGSITEGTVTGGTAPYTYSINGTNFQTATNFAGLATGTYTLTAKDANGCTVTTSISIGTNVPTAFTSNSTSSTCGSSNGQLTVTAVSGGTAPYTYSRNGTTFQESATFTAVAAGTYTITVKDANGCTTARQVQVTNIAGPTNFTSTTKASTCSSNNGQAVLSDVVGGTAPYMYSKDGSTFQTSGTFLNLLAGNYTFTVKDANGCTFAKQITVTDIAGPAFNATAQSSTCGNSNGSISIASTTGGTAPFTYSKDGVTFQTETTFTGLAAGSYTITVKDANGCLATQVVAVTNIAGPSDVTLTTTSSTCGSRNGRITASDVAGGTAPYTYSLNGTNFQTGTSFTSLLAGEYTITVRDANGCVTSKKAVVGDVAGPSGLTAAAKATTCGASNGELNLTVIGGTAPYTYSKNGTTFQASAMFTGLLAGDYSITVKDANGCTFVRSFTITDIAGPTAVTATSAPASCKNNDGRVEAGTVTGGTAPYTYSINGTSFQTSTTFTGVATGEYTLTAKDANGCTTSTSVRVGTNVPTAFTSTSTASTCGSNNGQVTVTAVTGGTAPYTYSKDGANFQASAILNGLLAGSHAISVKDANGCTFSQLVQVSDIAGPSGLKATTLASTCGNANGQVVLYSVNGGISPYTYSKDGVNYQTSATFSNLLAGNYTFSVKDANGCVYSEQVTVSNMAGPTFDVTAQASTCGNSNGRVNIGTVTGGTAPFTYSKDGTNFQTGTSFTGLAAGNYTITIKDANGCLATQAVAVTNIAGPSDVALEKTSSTCGSSNGSIKVSVVTGGTAPYTYAINGTTFQAGTTFSGLLANEYTISVKDANGCITSKKVVVTNIAGPSDLAASTKASTCGASNGELYLTGVTGGTAPYTYSKDGNTFQASATFTGLLAGSHSITVKDANGCTFAKSFTVADMAGPSAVLASSAPATCADNDGEITAGTVTGGTAPHTYSINGTIFQSSTTFSGLASGNYTLVAKDANGCTISTSVTVGKNVPTAFTSTTTSATCGSNNGQLSITGVTGGDAPYTYSQDGTTFQASATFQNLLPGTYTITVKDANGCTFAKQVQVNNIAGPTDLDASVTATTCGNSNGSLTVTGVTRGTAPYSYSLNGAPFQASASYAGLAAGAYQVRVKDANGCIYAEEVVISNVTGPAFTATTKSSTCGNSNGSILIGTVTGGIAPYTYSKDGTNFQSSTTFSALAAGAYTITAKDANGCTYTSYVTVENVAGPTDLILSSQPSSCNSNNGSISVSAVTGGTAPYTYAINGTTFQSGTSFAAVYAGEYTITVKDANGCIFAKQVVVGNINGPSSLTASSTSSTCGSANGKLEMTGVTGGVAPYTYSKNGTIFQASTVFEGLLAGTHTFTVKDANGCTFFKTFTVSDIAGPSAVVASSTPATCADNNGTITAGAVTGGTAPYAYSINGTAFQSGTMFNAVASGTYTLTVKDANGCTVSTSVRVSKNTPTSFTSTTTASTCGSSNGTLTITGVTGGTAPYTYSKDGLVFQTNNNFTALLAGAYTITVKDANGCTFAAQVQVSNVAGPTDLTANVKPTTCGGSNGELVVSGVTGDTAPYTYAINGGAFQTSNAFSQLTAGTYTVAVKDVKGCIYTEEVVVNDVAGPIFTVVPQASTCVNSNGSIVISNITSGTAPFTYSKDGINYQTGTSFNNLAAGNYTITVKDANGCLSTKAVAVVNVAGPSDLMLATTASTCSGYNGTLEITGVTGGTAPFAFSINGNNFQSEATFENLLAGEYTVTARDANGCITSKKVTVSDLAGPSALSAATKATTCGASNGELSLTVTGGTAPYIYSKDGVNFQAASSFTALAAGQHRITVKDANGCTLVKTFTLTNIAGPTAVASTTMPATCADNDGSITFGTVTGGTAPYTYSLDGSAFKADQLFAGLASGAYTITVKDANGCTFAKEVTVSKNIPTAFTSTTISSTCGDSNGSFTITGVTGGAAPYAYSIDGASFRSSAKFSALPAASYEVTVRDAKGCTYTGNVQISNIAGPDFSTTAKATTCGSNNGSISISNVTGGVAPYTYSKDGNIFQAATTFNGLIAGTYTIITKDANGCISSQQVQVHDIAGPDTFEFTTTTSTCGNSNGSINIGQVTGGTAPFTYAVDGGSYQAAVSFTGIAAGEHTVTAKDANGCTVTKKVTVTNIAGPSDLAAASTSSTCGASNGELDVTGITGGTAPFVFSVGGGAFQSSTTFAALAAGQHVVMVKDANGCTLTKSFSISNITGPSAIAATPLPATCADNDGSITAGVVTGGTAPYTYSLDGINFQASTNFGALASGTYTLTAKDANGCTVSTSVRVGKNIPTAFASITVASTCGSNDGQLSITRVTGGTAPYTYSINGSTFQTAAAFSTLSSGKYNITVKDANGCIFTDQVMVNDQGGPTDLIAIAKNTTCGNSNGSISIDQVTSGTTPYTYAIDGVNFQSSASFSALTAATYTVSVKDANGCLYTEEVEIIDVAAPTFTATAQASTCGNSNGSIVLSDISGTASPFQFSLDGVSFQSATTFNRLAAGNYTVTVKDANGCTREVKVVLENIAGPSDFSLASTASTCGDSNGSITVNNIKGGTAPFTYSLDGANFQGEANFATVLAGKHFVIIKDANGCTISKKITVADVAGPAGLTAAQTQTTCGASNGALDITGVSGGVMPYTYSIDGANFQTATSFTGLVAGNYSLYVKDAYECLFVKAFAVTDIAGPSAITAITQPATCADNDGSISVSDVTGGTTSYRYSLDGTNFQNSNIFTALASGTYTLTVKDANGCTFSRELVVEKNVPVAFTYSTDSSTCGDSNGRFTITSVRGGTAPYTYSMNGSPYQSSATFKALAAGVYQVTVKDVNGCTFIDKVQLNDVAGPAFTATAKASTCGNSNGSVSIAQVSGGTAPYTYSIDGTTFQAGTTFANLKASSYTIIAKDANGCSSTKAVDVTDVAGPSNLAMQTTASTCGNRTGEIVISAVTDGTAPYTFSINGTDFQSAMSFGRLSAGEYTITVKDANGCTFAKSTIVENINGPTGFIANSVSTICGSATGELSISGVTGGALPYAYSKDGTTFQASATFRGLLAGDHTITVKDANGCTFVKTFNIADIAGPSAVAVSSTPATCADNNGSISTGEVTGGTAPYTYSIAGTNFQSGITFTGLASGNYTLQVKDSNGCTSSTSVTVGKNVPNNFTSTTTSSTCGASNGELTITRVSGGTAPYTYSKDGVTFQAAATFTGIAAGSHTITVKDANGCTFTDQVQVNNTNGPTDLIASVTATTCGNLNGGIAVTGTTGGASPYLYSLNGAAFQSSGRYTALAAGTYQVRVMDANGCIYTEAVVVPNVSGPAFTAVAQASTCGNSNGVIRVENVTGGTAPYTYSKDGVTFQASTSFSALQAGAYTITAKDANGCLFTSYVTVENISGPSEVNLAAQSASCNSSNGSIMVGSVTGGIAPYTYSINGTTFQSATTFSSIAVGEYSIKVKDANGCTLTKQVSVGNINGPSSLTANSTSSICGNANGKLEVTGTVGGVAPYTYSKDGISFQASTTFAGLLAGEHRITVKDGNGCTFSKIFTIENIAGPSAVAVTSTPVTCANNNGSITAGDVTGGTAPYTYSIDGTSFKSEKLFSNLASGAYTLTVKDANGCTVTAAVNVGKNVPTSFTSITTASTCGASNGELTITGVTGGTAPYTYSKDGTTFQVNPAFPALLAGSYTITVKDANGCTYAAQVEVSNMAGPSGLTATAKAATCGNSNGELTVSSVKEGALPYTYSLDGNAYQTGATFTALAAGEYQVSIKDANGCVYTEKVQVENASGPTFTAMAQAASCGNRNGSISISNVSGGAAPYAYSIDGANYQSTTSFSNLAAGTYTVTTKDANNCLRTALVEVEGTAGPTALEVTATTATCGDSNGKINFGKVTDGTAPFSYSINGTNFQSTPTFEAVAAGTYTAVVKDVHGCTTSKEVTVGNVAGITLLNVAATPSACSANTGSITVSRVDGGTAPYTYSLDGVTYQAATTFTALAPGSYKIYAKDANNCSTFTNVSIGTNAPQAVTLSTTPSGCTTSNGTITVASVTGGTKPYTYSLDGNKFQTSTVFENLAAGSYTVTVRDAAGCTVTGTKEVTSTGGVKSFTVASTAAGCSTTGKLIISNISGGKSPYTYSLNGNTFQTSTTFNNLAAGDYEVSVKDAEGCIVTKSAKVQGSAPLTIAQVKVTPLGCGEGSGMIQVDQVTGGTAPYTYSLDGGNFSSTASFSTVTAGSHTITVKDAANCTITTKIEVTQVSSRLEYAKMVRCHGSSDGEIFFKATGATADTEYSTDNGKTFQKSPLFSNLPAGTYTLVTRFAADCLWNSGQIVVKEPEELKVSVEALTKTLGQENSGSAKVSKVQGGVGPYTFQLDNGSFSTEQEFNNLSGGEHTLTVKDKAGCTSTVTFTIEAITDIEIPNGFTPNGDGINDTWVIKNLQLLYPRCKVTVYNRWGSPVYESIGYKREWDGTFNGKILPDGTYYCIIELGEGQAPMKRSVTIMR</sequence>
<name>A0ABW3SRV7_9BACT</name>
<dbReference type="Pfam" id="PF06739">
    <property type="entry name" value="SBBP"/>
    <property type="match status" value="2"/>
</dbReference>
<dbReference type="InterPro" id="IPR026341">
    <property type="entry name" value="T9SS_type_B"/>
</dbReference>